<dbReference type="PROSITE" id="PS50979">
    <property type="entry name" value="BC"/>
    <property type="match status" value="1"/>
</dbReference>
<dbReference type="OrthoDB" id="9763189at2"/>
<reference evidence="10 11" key="1">
    <citation type="journal article" date="2002" name="Int. J. Syst. Evol. Microbiol.">
        <title>Sphingopyxis witflariensis sp. nov., isolated from activated sludge.</title>
        <authorList>
            <person name="Kampfer P."/>
            <person name="Witzenberger R."/>
            <person name="Denner E.B."/>
            <person name="Busse H.J."/>
            <person name="Neef A."/>
        </authorList>
    </citation>
    <scope>NUCLEOTIDE SEQUENCE [LARGE SCALE GENOMIC DNA]</scope>
    <source>
        <strain evidence="10 11">DSM 14551</strain>
    </source>
</reference>
<evidence type="ECO:0000259" key="7">
    <source>
        <dbReference type="PROSITE" id="PS50968"/>
    </source>
</evidence>
<keyword evidence="11" id="KW-1185">Reference proteome</keyword>
<organism evidence="10 11">
    <name type="scientific">Sphingopyxis witflariensis</name>
    <dbReference type="NCBI Taxonomy" id="173675"/>
    <lineage>
        <taxon>Bacteria</taxon>
        <taxon>Pseudomonadati</taxon>
        <taxon>Pseudomonadota</taxon>
        <taxon>Alphaproteobacteria</taxon>
        <taxon>Sphingomonadales</taxon>
        <taxon>Sphingomonadaceae</taxon>
        <taxon>Sphingopyxis</taxon>
    </lineage>
</organism>
<dbReference type="Pfam" id="PF00364">
    <property type="entry name" value="Biotin_lipoyl"/>
    <property type="match status" value="1"/>
</dbReference>
<dbReference type="Pfam" id="PF02785">
    <property type="entry name" value="Biotin_carb_C"/>
    <property type="match status" value="1"/>
</dbReference>
<accession>A0A246K4G5</accession>
<evidence type="ECO:0000256" key="3">
    <source>
        <dbReference type="ARBA" id="ARBA00022741"/>
    </source>
</evidence>
<dbReference type="RefSeq" id="WP_088471946.1">
    <property type="nucleotide sequence ID" value="NZ_NISJ01000002.1"/>
</dbReference>
<evidence type="ECO:0000313" key="10">
    <source>
        <dbReference type="EMBL" id="OWR00461.1"/>
    </source>
</evidence>
<evidence type="ECO:0000256" key="6">
    <source>
        <dbReference type="PROSITE-ProRule" id="PRU00409"/>
    </source>
</evidence>
<dbReference type="AlphaFoldDB" id="A0A246K4G5"/>
<dbReference type="SUPFAM" id="SSF51246">
    <property type="entry name" value="Rudiment single hybrid motif"/>
    <property type="match status" value="1"/>
</dbReference>
<dbReference type="Gene3D" id="3.30.470.20">
    <property type="entry name" value="ATP-grasp fold, B domain"/>
    <property type="match status" value="1"/>
</dbReference>
<dbReference type="Pfam" id="PF02786">
    <property type="entry name" value="CPSase_L_D2"/>
    <property type="match status" value="1"/>
</dbReference>
<dbReference type="FunFam" id="3.30.470.20:FF:000028">
    <property type="entry name" value="Methylcrotonoyl-CoA carboxylase subunit alpha, mitochondrial"/>
    <property type="match status" value="1"/>
</dbReference>
<dbReference type="SUPFAM" id="SSF52440">
    <property type="entry name" value="PreATP-grasp domain"/>
    <property type="match status" value="1"/>
</dbReference>
<comment type="caution">
    <text evidence="10">The sequence shown here is derived from an EMBL/GenBank/DDBJ whole genome shotgun (WGS) entry which is preliminary data.</text>
</comment>
<dbReference type="PANTHER" id="PTHR18866:SF33">
    <property type="entry name" value="METHYLCROTONOYL-COA CARBOXYLASE SUBUNIT ALPHA, MITOCHONDRIAL-RELATED"/>
    <property type="match status" value="1"/>
</dbReference>
<keyword evidence="2" id="KW-0436">Ligase</keyword>
<dbReference type="PANTHER" id="PTHR18866">
    <property type="entry name" value="CARBOXYLASE:PYRUVATE/ACETYL-COA/PROPIONYL-COA CARBOXYLASE"/>
    <property type="match status" value="1"/>
</dbReference>
<dbReference type="PROSITE" id="PS00188">
    <property type="entry name" value="BIOTIN"/>
    <property type="match status" value="1"/>
</dbReference>
<dbReference type="InterPro" id="IPR016185">
    <property type="entry name" value="PreATP-grasp_dom_sf"/>
</dbReference>
<dbReference type="InterPro" id="IPR011761">
    <property type="entry name" value="ATP-grasp"/>
</dbReference>
<feature type="domain" description="Biotin carboxylation" evidence="9">
    <location>
        <begin position="3"/>
        <end position="448"/>
    </location>
</feature>
<evidence type="ECO:0000256" key="1">
    <source>
        <dbReference type="ARBA" id="ARBA00001953"/>
    </source>
</evidence>
<keyword evidence="4 6" id="KW-0067">ATP-binding</keyword>
<dbReference type="InterPro" id="IPR005482">
    <property type="entry name" value="Biotin_COase_C"/>
</dbReference>
<dbReference type="PROSITE" id="PS50975">
    <property type="entry name" value="ATP_GRASP"/>
    <property type="match status" value="1"/>
</dbReference>
<protein>
    <submittedName>
        <fullName evidence="10">3-methylcrotonyl-CoA carboxylase</fullName>
    </submittedName>
</protein>
<proteinExistence type="predicted"/>
<dbReference type="InterPro" id="IPR005479">
    <property type="entry name" value="CPAse_ATP-bd"/>
</dbReference>
<sequence>MKPFSKILIANRGEIACRVIRSAKAKGYATVAVFSDADAGARHVLEADEAFRLGGGPLQESYLSAERVLAAARATGADALHPGYGFFSENADFAEQCAAAGITFIGPMPDSVRVMGDKARSKRRMIEAGVPCVPGYEGDDQDDALFVREADRIGYPVMVKASAGGGGRGMRLVHDRGDLAAALVSARSEAKNAFGDDRLLLERAVVDARHVEIQVFGDSFGSVVHLGERDCSVQRRHQKVIEEAPSPAVDEDLRRRMGDAAVRAAAAIDYVGAGTVEFLLGKDGEFYFLEMNTRLQVEHPVTECVTGIDLVDLQIDVAAGLPLPFAQDDISISGHAIEVRFYAEDPRQEFLPQTGVASIWQPATGDGVRIDHGLVTGQVISSFYDPMIAKIIATGANRDEALRRLVHAVRGTHLLGVATNREFLLDALSIDEFRRGDATTAFIGKHYADGFKPGQGDPVAILIAAILAAETAGQGWSSNGKQAHQVSLASDGSETIVRVARAGQRWSAQSDAHSASIAIVERGDTLVRFEVDGLLRRAVYLCDNDEIAIDLDGRVYRFEDTTYRAPSRASAGGDGVLRAPMTGTITAVRVGQDQLVARGDVLAVLEAMKMEQQIIAPIAGKVTTVAVAANQQVAARDILFIVEAEPT</sequence>
<evidence type="ECO:0000256" key="5">
    <source>
        <dbReference type="ARBA" id="ARBA00023267"/>
    </source>
</evidence>
<dbReference type="InterPro" id="IPR050856">
    <property type="entry name" value="Biotin_carboxylase_complex"/>
</dbReference>
<dbReference type="InterPro" id="IPR000089">
    <property type="entry name" value="Biotin_lipoyl"/>
</dbReference>
<dbReference type="EMBL" id="NISJ01000002">
    <property type="protein sequence ID" value="OWR00461.1"/>
    <property type="molecule type" value="Genomic_DNA"/>
</dbReference>
<dbReference type="Pfam" id="PF00289">
    <property type="entry name" value="Biotin_carb_N"/>
    <property type="match status" value="1"/>
</dbReference>
<dbReference type="InterPro" id="IPR001882">
    <property type="entry name" value="Biotin_BS"/>
</dbReference>
<dbReference type="GO" id="GO:0005524">
    <property type="term" value="F:ATP binding"/>
    <property type="evidence" value="ECO:0007669"/>
    <property type="project" value="UniProtKB-UniRule"/>
</dbReference>
<dbReference type="Proteomes" id="UP000197097">
    <property type="component" value="Unassembled WGS sequence"/>
</dbReference>
<dbReference type="PROSITE" id="PS00866">
    <property type="entry name" value="CPSASE_1"/>
    <property type="match status" value="1"/>
</dbReference>
<dbReference type="CDD" id="cd06850">
    <property type="entry name" value="biotinyl_domain"/>
    <property type="match status" value="1"/>
</dbReference>
<evidence type="ECO:0000259" key="9">
    <source>
        <dbReference type="PROSITE" id="PS50979"/>
    </source>
</evidence>
<dbReference type="InterPro" id="IPR011053">
    <property type="entry name" value="Single_hybrid_motif"/>
</dbReference>
<dbReference type="SUPFAM" id="SSF56059">
    <property type="entry name" value="Glutathione synthetase ATP-binding domain-like"/>
    <property type="match status" value="1"/>
</dbReference>
<dbReference type="PROSITE" id="PS00867">
    <property type="entry name" value="CPSASE_2"/>
    <property type="match status" value="1"/>
</dbReference>
<dbReference type="FunFam" id="3.40.50.20:FF:000010">
    <property type="entry name" value="Propionyl-CoA carboxylase subunit alpha"/>
    <property type="match status" value="1"/>
</dbReference>
<gene>
    <name evidence="10" type="ORF">CDQ91_06370</name>
</gene>
<dbReference type="GO" id="GO:0046872">
    <property type="term" value="F:metal ion binding"/>
    <property type="evidence" value="ECO:0007669"/>
    <property type="project" value="InterPro"/>
</dbReference>
<dbReference type="InterPro" id="IPR011764">
    <property type="entry name" value="Biotin_carboxylation_dom"/>
</dbReference>
<dbReference type="PROSITE" id="PS50968">
    <property type="entry name" value="BIOTINYL_LIPOYL"/>
    <property type="match status" value="1"/>
</dbReference>
<evidence type="ECO:0000256" key="4">
    <source>
        <dbReference type="ARBA" id="ARBA00022840"/>
    </source>
</evidence>
<evidence type="ECO:0000259" key="8">
    <source>
        <dbReference type="PROSITE" id="PS50975"/>
    </source>
</evidence>
<dbReference type="InterPro" id="IPR011054">
    <property type="entry name" value="Rudment_hybrid_motif"/>
</dbReference>
<evidence type="ECO:0000313" key="11">
    <source>
        <dbReference type="Proteomes" id="UP000197097"/>
    </source>
</evidence>
<dbReference type="FunFam" id="3.30.1490.20:FF:000003">
    <property type="entry name" value="acetyl-CoA carboxylase isoform X1"/>
    <property type="match status" value="1"/>
</dbReference>
<keyword evidence="3 6" id="KW-0547">Nucleotide-binding</keyword>
<comment type="cofactor">
    <cofactor evidence="1">
        <name>biotin</name>
        <dbReference type="ChEBI" id="CHEBI:57586"/>
    </cofactor>
</comment>
<dbReference type="SUPFAM" id="SSF51230">
    <property type="entry name" value="Single hybrid motif"/>
    <property type="match status" value="1"/>
</dbReference>
<dbReference type="GO" id="GO:0016874">
    <property type="term" value="F:ligase activity"/>
    <property type="evidence" value="ECO:0007669"/>
    <property type="project" value="UniProtKB-KW"/>
</dbReference>
<feature type="domain" description="ATP-grasp" evidence="8">
    <location>
        <begin position="122"/>
        <end position="319"/>
    </location>
</feature>
<name>A0A246K4G5_9SPHN</name>
<keyword evidence="5" id="KW-0092">Biotin</keyword>
<dbReference type="InterPro" id="IPR005481">
    <property type="entry name" value="BC-like_N"/>
</dbReference>
<feature type="domain" description="Lipoyl-binding" evidence="7">
    <location>
        <begin position="568"/>
        <end position="643"/>
    </location>
</feature>
<dbReference type="Gene3D" id="2.40.50.100">
    <property type="match status" value="1"/>
</dbReference>
<evidence type="ECO:0000256" key="2">
    <source>
        <dbReference type="ARBA" id="ARBA00022598"/>
    </source>
</evidence>
<dbReference type="SMART" id="SM00878">
    <property type="entry name" value="Biotin_carb_C"/>
    <property type="match status" value="1"/>
</dbReference>